<dbReference type="InterPro" id="IPR015797">
    <property type="entry name" value="NUDIX_hydrolase-like_dom_sf"/>
</dbReference>
<dbReference type="EMBL" id="CP029353">
    <property type="protein sequence ID" value="AWK88067.1"/>
    <property type="molecule type" value="Genomic_DNA"/>
</dbReference>
<dbReference type="Proteomes" id="UP000245629">
    <property type="component" value="Chromosome 2"/>
</dbReference>
<evidence type="ECO:0000256" key="6">
    <source>
        <dbReference type="ARBA" id="ARBA00032162"/>
    </source>
</evidence>
<evidence type="ECO:0000256" key="4">
    <source>
        <dbReference type="ARBA" id="ARBA00016377"/>
    </source>
</evidence>
<dbReference type="GO" id="GO:0005829">
    <property type="term" value="C:cytosol"/>
    <property type="evidence" value="ECO:0007669"/>
    <property type="project" value="TreeGrafter"/>
</dbReference>
<dbReference type="GO" id="GO:0016787">
    <property type="term" value="F:hydrolase activity"/>
    <property type="evidence" value="ECO:0007669"/>
    <property type="project" value="UniProtKB-KW"/>
</dbReference>
<evidence type="ECO:0000256" key="7">
    <source>
        <dbReference type="ARBA" id="ARBA00032272"/>
    </source>
</evidence>
<evidence type="ECO:0000256" key="1">
    <source>
        <dbReference type="ARBA" id="ARBA00000847"/>
    </source>
</evidence>
<evidence type="ECO:0000256" key="3">
    <source>
        <dbReference type="ARBA" id="ARBA00007275"/>
    </source>
</evidence>
<dbReference type="InterPro" id="IPR000086">
    <property type="entry name" value="NUDIX_hydrolase_dom"/>
</dbReference>
<evidence type="ECO:0000259" key="8">
    <source>
        <dbReference type="PROSITE" id="PS51462"/>
    </source>
</evidence>
<dbReference type="Pfam" id="PF00293">
    <property type="entry name" value="NUDIX"/>
    <property type="match status" value="1"/>
</dbReference>
<protein>
    <recommendedName>
        <fullName evidence="4">GDP-mannose pyrophosphatase</fullName>
    </recommendedName>
    <alternativeName>
        <fullName evidence="6">GDP-mannose hydrolase</fullName>
    </alternativeName>
    <alternativeName>
        <fullName evidence="7">GDPMK</fullName>
    </alternativeName>
</protein>
<comment type="cofactor">
    <cofactor evidence="2">
        <name>Mg(2+)</name>
        <dbReference type="ChEBI" id="CHEBI:18420"/>
    </cofactor>
</comment>
<comment type="catalytic activity">
    <reaction evidence="1">
        <text>GDP-alpha-D-mannose + H2O = alpha-D-mannose 1-phosphate + GMP + 2 H(+)</text>
        <dbReference type="Rhea" id="RHEA:27978"/>
        <dbReference type="ChEBI" id="CHEBI:15377"/>
        <dbReference type="ChEBI" id="CHEBI:15378"/>
        <dbReference type="ChEBI" id="CHEBI:57527"/>
        <dbReference type="ChEBI" id="CHEBI:58115"/>
        <dbReference type="ChEBI" id="CHEBI:58409"/>
    </reaction>
</comment>
<dbReference type="PANTHER" id="PTHR11839">
    <property type="entry name" value="UDP/ADP-SUGAR PYROPHOSPHATASE"/>
    <property type="match status" value="1"/>
</dbReference>
<feature type="domain" description="Nudix hydrolase" evidence="8">
    <location>
        <begin position="23"/>
        <end position="151"/>
    </location>
</feature>
<sequence>MEVVEHRVLTPQGNPGIYGVVRPHCIATGVVPIDDEGRVTLVGQFRFALDQYSWEIPEGGGEKNVEPLVSVQRELLEETGQTARHWLPLMTLHLSNSLTDEVAYGFLAWGLEQGEAQPDDTEMIEVRRVPFAEALEMALDGRITDAIAVTALLKVQVLATAGRLPEDVTRLILGR</sequence>
<reference evidence="10" key="1">
    <citation type="submission" date="2018-05" db="EMBL/GenBank/DDBJ databases">
        <title>Azospirillum thermophila sp. nov., a novel isolated from hot spring.</title>
        <authorList>
            <person name="Zhao Z."/>
        </authorList>
    </citation>
    <scope>NUCLEOTIDE SEQUENCE [LARGE SCALE GENOMIC DNA]</scope>
    <source>
        <strain evidence="10">CFH 70021</strain>
    </source>
</reference>
<comment type="similarity">
    <text evidence="3">Belongs to the Nudix hydrolase family. NudK subfamily.</text>
</comment>
<organism evidence="9 10">
    <name type="scientific">Azospirillum thermophilum</name>
    <dbReference type="NCBI Taxonomy" id="2202148"/>
    <lineage>
        <taxon>Bacteria</taxon>
        <taxon>Pseudomonadati</taxon>
        <taxon>Pseudomonadota</taxon>
        <taxon>Alphaproteobacteria</taxon>
        <taxon>Rhodospirillales</taxon>
        <taxon>Azospirillaceae</taxon>
        <taxon>Azospirillum</taxon>
    </lineage>
</organism>
<gene>
    <name evidence="9" type="ORF">DEW08_17410</name>
</gene>
<accession>A0A2S2CUW3</accession>
<dbReference type="Gene3D" id="3.90.79.10">
    <property type="entry name" value="Nucleoside Triphosphate Pyrophosphohydrolase"/>
    <property type="match status" value="1"/>
</dbReference>
<dbReference type="KEGG" id="azz:DEW08_17410"/>
<dbReference type="PANTHER" id="PTHR11839:SF18">
    <property type="entry name" value="NUDIX HYDROLASE DOMAIN-CONTAINING PROTEIN"/>
    <property type="match status" value="1"/>
</dbReference>
<dbReference type="CDD" id="cd24161">
    <property type="entry name" value="NUDIX_ADPRase_Ndx2"/>
    <property type="match status" value="1"/>
</dbReference>
<keyword evidence="10" id="KW-1185">Reference proteome</keyword>
<evidence type="ECO:0000313" key="9">
    <source>
        <dbReference type="EMBL" id="AWK88067.1"/>
    </source>
</evidence>
<dbReference type="PROSITE" id="PS51462">
    <property type="entry name" value="NUDIX"/>
    <property type="match status" value="1"/>
</dbReference>
<evidence type="ECO:0000256" key="5">
    <source>
        <dbReference type="ARBA" id="ARBA00022801"/>
    </source>
</evidence>
<dbReference type="GO" id="GO:0019693">
    <property type="term" value="P:ribose phosphate metabolic process"/>
    <property type="evidence" value="ECO:0007669"/>
    <property type="project" value="TreeGrafter"/>
</dbReference>
<evidence type="ECO:0000256" key="2">
    <source>
        <dbReference type="ARBA" id="ARBA00001946"/>
    </source>
</evidence>
<dbReference type="GO" id="GO:0006753">
    <property type="term" value="P:nucleoside phosphate metabolic process"/>
    <property type="evidence" value="ECO:0007669"/>
    <property type="project" value="TreeGrafter"/>
</dbReference>
<name>A0A2S2CUW3_9PROT</name>
<proteinExistence type="inferred from homology"/>
<evidence type="ECO:0000313" key="10">
    <source>
        <dbReference type="Proteomes" id="UP000245629"/>
    </source>
</evidence>
<keyword evidence="5" id="KW-0378">Hydrolase</keyword>
<dbReference type="AlphaFoldDB" id="A0A2S2CUW3"/>
<dbReference type="SUPFAM" id="SSF55811">
    <property type="entry name" value="Nudix"/>
    <property type="match status" value="1"/>
</dbReference>
<dbReference type="OrthoDB" id="177518at2"/>